<evidence type="ECO:0000259" key="2">
    <source>
        <dbReference type="Pfam" id="PF07727"/>
    </source>
</evidence>
<gene>
    <name evidence="4" type="ORF">RJ639_004165</name>
</gene>
<proteinExistence type="predicted"/>
<feature type="region of interest" description="Disordered" evidence="1">
    <location>
        <begin position="206"/>
        <end position="226"/>
    </location>
</feature>
<name>A0AA88W4P9_9ASTE</name>
<keyword evidence="5" id="KW-1185">Reference proteome</keyword>
<dbReference type="Proteomes" id="UP001188597">
    <property type="component" value="Unassembled WGS sequence"/>
</dbReference>
<dbReference type="InterPro" id="IPR013103">
    <property type="entry name" value="RVT_2"/>
</dbReference>
<feature type="region of interest" description="Disordered" evidence="1">
    <location>
        <begin position="88"/>
        <end position="131"/>
    </location>
</feature>
<protein>
    <recommendedName>
        <fullName evidence="6">Reverse transcriptase Ty1/copia-type domain-containing protein</fullName>
    </recommendedName>
</protein>
<evidence type="ECO:0000313" key="4">
    <source>
        <dbReference type="EMBL" id="KAK3019690.1"/>
    </source>
</evidence>
<feature type="domain" description="Reverse transcriptase Ty1/copia-type" evidence="2">
    <location>
        <begin position="252"/>
        <end position="295"/>
    </location>
</feature>
<dbReference type="Pfam" id="PF07727">
    <property type="entry name" value="RVT_2"/>
    <property type="match status" value="2"/>
</dbReference>
<comment type="caution">
    <text evidence="4">The sequence shown here is derived from an EMBL/GenBank/DDBJ whole genome shotgun (WGS) entry which is preliminary data.</text>
</comment>
<feature type="domain" description="Reverse transcriptase Ty1/copia-type" evidence="2">
    <location>
        <begin position="333"/>
        <end position="401"/>
    </location>
</feature>
<feature type="compositionally biased region" description="Low complexity" evidence="1">
    <location>
        <begin position="106"/>
        <end position="124"/>
    </location>
</feature>
<dbReference type="EMBL" id="JAVXUP010000860">
    <property type="protein sequence ID" value="KAK3019690.1"/>
    <property type="molecule type" value="Genomic_DNA"/>
</dbReference>
<dbReference type="InterPro" id="IPR057670">
    <property type="entry name" value="SH3_retrovirus"/>
</dbReference>
<dbReference type="AlphaFoldDB" id="A0AA88W4P9"/>
<evidence type="ECO:0000256" key="1">
    <source>
        <dbReference type="SAM" id="MobiDB-lite"/>
    </source>
</evidence>
<dbReference type="Pfam" id="PF25597">
    <property type="entry name" value="SH3_retrovirus"/>
    <property type="match status" value="1"/>
</dbReference>
<evidence type="ECO:0008006" key="6">
    <source>
        <dbReference type="Google" id="ProtNLM"/>
    </source>
</evidence>
<feature type="domain" description="Retroviral polymerase SH3-like" evidence="3">
    <location>
        <begin position="135"/>
        <end position="169"/>
    </location>
</feature>
<evidence type="ECO:0000313" key="5">
    <source>
        <dbReference type="Proteomes" id="UP001188597"/>
    </source>
</evidence>
<accession>A0AA88W4P9</accession>
<organism evidence="4 5">
    <name type="scientific">Escallonia herrerae</name>
    <dbReference type="NCBI Taxonomy" id="1293975"/>
    <lineage>
        <taxon>Eukaryota</taxon>
        <taxon>Viridiplantae</taxon>
        <taxon>Streptophyta</taxon>
        <taxon>Embryophyta</taxon>
        <taxon>Tracheophyta</taxon>
        <taxon>Spermatophyta</taxon>
        <taxon>Magnoliopsida</taxon>
        <taxon>eudicotyledons</taxon>
        <taxon>Gunneridae</taxon>
        <taxon>Pentapetalae</taxon>
        <taxon>asterids</taxon>
        <taxon>campanulids</taxon>
        <taxon>Escalloniales</taxon>
        <taxon>Escalloniaceae</taxon>
        <taxon>Escallonia</taxon>
    </lineage>
</organism>
<sequence>MQHDLHHQQEAAIQAHHRHAYLTTSILIEQNRYLAHQIFDQAHGFRVTLPDIFPSRHTGTDREERFFNPHLPYTLPSPRSPGVIGVVKVPITAPPPTDPSSSVQGARRSAPSPDDPSSSAQAAPLFDLTKGENDYDDDEFGYRLWDSKRKKIIKSRDVVFYKHEIATDSKAVDPKAVVDGVTRFTPISSQSHTFTNGGEVEQTLADDGDMPGDKGVEQGEQTPPPMVVEPQVKRSMREHRPSTGYPSSDYKNSTYELVELPKGRQALKNRWVFKLKKDGDKLVKYKARLVAKGLAANLNLELEWLDVKTAFLHGDLEEEFYTEREGFKVKGKQHMKMNEELKKYLSKSFEIKDFGRALKILGMKIIRDRMIKKLWLSQQKYIERVLERFNMKDAKPVSIPFANQFKLSRAVLWQSRLQKCVVLSTTKVEYIVATKAGKKMLWMKRFLHELGLRQDENTTFL</sequence>
<evidence type="ECO:0000259" key="3">
    <source>
        <dbReference type="Pfam" id="PF25597"/>
    </source>
</evidence>
<reference evidence="4" key="1">
    <citation type="submission" date="2022-12" db="EMBL/GenBank/DDBJ databases">
        <title>Draft genome assemblies for two species of Escallonia (Escalloniales).</title>
        <authorList>
            <person name="Chanderbali A."/>
            <person name="Dervinis C."/>
            <person name="Anghel I."/>
            <person name="Soltis D."/>
            <person name="Soltis P."/>
            <person name="Zapata F."/>
        </authorList>
    </citation>
    <scope>NUCLEOTIDE SEQUENCE</scope>
    <source>
        <strain evidence="4">UCBG64.0493</strain>
        <tissue evidence="4">Leaf</tissue>
    </source>
</reference>